<protein>
    <recommendedName>
        <fullName evidence="4">F-box domain-containing protein</fullName>
    </recommendedName>
</protein>
<reference evidence="2 3" key="1">
    <citation type="submission" date="2023-08" db="EMBL/GenBank/DDBJ databases">
        <title>Annotated Genome Sequence of Vanrija albida AlHP1.</title>
        <authorList>
            <person name="Herzog R."/>
        </authorList>
    </citation>
    <scope>NUCLEOTIDE SEQUENCE [LARGE SCALE GENOMIC DNA]</scope>
    <source>
        <strain evidence="2 3">AlHP1</strain>
    </source>
</reference>
<evidence type="ECO:0008006" key="4">
    <source>
        <dbReference type="Google" id="ProtNLM"/>
    </source>
</evidence>
<dbReference type="Proteomes" id="UP001565368">
    <property type="component" value="Unassembled WGS sequence"/>
</dbReference>
<dbReference type="RefSeq" id="XP_069212226.1">
    <property type="nucleotide sequence ID" value="XM_069348682.1"/>
</dbReference>
<gene>
    <name evidence="2" type="ORF">Q8F55_000026</name>
</gene>
<sequence>MCTIDHTAYPYITDLIFAASDVDALYALRGASRAFRDRAESLIVKQIEVRYVRGDFDLVSRAGVPCPAPERIVTPSFKYELNKTLDLTTFVSDNEDFPDFLDLFPELLKPRLLRRVGDAVVSPGGKLFSGAKIVVDFIDFHPYPIVNIDIDEDDYGSDEFDWGLREFDIEDIPAGEPRVLPKDLRVGRLPRAVTNYIAHFWIDELSISLPRRTFLTLYDNEGPGEASVVVLVLHPPSAPGKTALAVNAAVEVCVSLKQSSITIVGIDDIDDGDWRATFLQWVADDLGVESKVFTDTRFLSMREWKEEVAADPLFAEAPALVTEWVGRESVGARDVDDGALRYTGEDDGGGDDDDVSESGSGSP</sequence>
<accession>A0ABR3QCP8</accession>
<evidence type="ECO:0000313" key="3">
    <source>
        <dbReference type="Proteomes" id="UP001565368"/>
    </source>
</evidence>
<dbReference type="GeneID" id="95981069"/>
<evidence type="ECO:0000313" key="2">
    <source>
        <dbReference type="EMBL" id="KAL1412282.1"/>
    </source>
</evidence>
<evidence type="ECO:0000256" key="1">
    <source>
        <dbReference type="SAM" id="MobiDB-lite"/>
    </source>
</evidence>
<dbReference type="EMBL" id="JBBXJM010000001">
    <property type="protein sequence ID" value="KAL1412282.1"/>
    <property type="molecule type" value="Genomic_DNA"/>
</dbReference>
<comment type="caution">
    <text evidence="2">The sequence shown here is derived from an EMBL/GenBank/DDBJ whole genome shotgun (WGS) entry which is preliminary data.</text>
</comment>
<proteinExistence type="predicted"/>
<name>A0ABR3QCP8_9TREE</name>
<keyword evidence="3" id="KW-1185">Reference proteome</keyword>
<organism evidence="2 3">
    <name type="scientific">Vanrija albida</name>
    <dbReference type="NCBI Taxonomy" id="181172"/>
    <lineage>
        <taxon>Eukaryota</taxon>
        <taxon>Fungi</taxon>
        <taxon>Dikarya</taxon>
        <taxon>Basidiomycota</taxon>
        <taxon>Agaricomycotina</taxon>
        <taxon>Tremellomycetes</taxon>
        <taxon>Trichosporonales</taxon>
        <taxon>Trichosporonaceae</taxon>
        <taxon>Vanrija</taxon>
    </lineage>
</organism>
<feature type="region of interest" description="Disordered" evidence="1">
    <location>
        <begin position="336"/>
        <end position="363"/>
    </location>
</feature>
<feature type="compositionally biased region" description="Acidic residues" evidence="1">
    <location>
        <begin position="345"/>
        <end position="356"/>
    </location>
</feature>